<dbReference type="AlphaFoldDB" id="A0A9P6JI45"/>
<keyword evidence="2" id="KW-1185">Reference proteome</keyword>
<protein>
    <submittedName>
        <fullName evidence="1">Uncharacterized protein</fullName>
    </submittedName>
</protein>
<name>A0A9P6JI45_9AGAR</name>
<organism evidence="1 2">
    <name type="scientific">Crepidotus variabilis</name>
    <dbReference type="NCBI Taxonomy" id="179855"/>
    <lineage>
        <taxon>Eukaryota</taxon>
        <taxon>Fungi</taxon>
        <taxon>Dikarya</taxon>
        <taxon>Basidiomycota</taxon>
        <taxon>Agaricomycotina</taxon>
        <taxon>Agaricomycetes</taxon>
        <taxon>Agaricomycetidae</taxon>
        <taxon>Agaricales</taxon>
        <taxon>Agaricineae</taxon>
        <taxon>Crepidotaceae</taxon>
        <taxon>Crepidotus</taxon>
    </lineage>
</organism>
<evidence type="ECO:0000313" key="2">
    <source>
        <dbReference type="Proteomes" id="UP000807306"/>
    </source>
</evidence>
<dbReference type="Proteomes" id="UP000807306">
    <property type="component" value="Unassembled WGS sequence"/>
</dbReference>
<comment type="caution">
    <text evidence="1">The sequence shown here is derived from an EMBL/GenBank/DDBJ whole genome shotgun (WGS) entry which is preliminary data.</text>
</comment>
<proteinExistence type="predicted"/>
<gene>
    <name evidence="1" type="ORF">CPB83DRAFT_899982</name>
</gene>
<reference evidence="1" key="1">
    <citation type="submission" date="2020-11" db="EMBL/GenBank/DDBJ databases">
        <authorList>
            <consortium name="DOE Joint Genome Institute"/>
            <person name="Ahrendt S."/>
            <person name="Riley R."/>
            <person name="Andreopoulos W."/>
            <person name="Labutti K."/>
            <person name="Pangilinan J."/>
            <person name="Ruiz-Duenas F.J."/>
            <person name="Barrasa J.M."/>
            <person name="Sanchez-Garcia M."/>
            <person name="Camarero S."/>
            <person name="Miyauchi S."/>
            <person name="Serrano A."/>
            <person name="Linde D."/>
            <person name="Babiker R."/>
            <person name="Drula E."/>
            <person name="Ayuso-Fernandez I."/>
            <person name="Pacheco R."/>
            <person name="Padilla G."/>
            <person name="Ferreira P."/>
            <person name="Barriuso J."/>
            <person name="Kellner H."/>
            <person name="Castanera R."/>
            <person name="Alfaro M."/>
            <person name="Ramirez L."/>
            <person name="Pisabarro A.G."/>
            <person name="Kuo A."/>
            <person name="Tritt A."/>
            <person name="Lipzen A."/>
            <person name="He G."/>
            <person name="Yan M."/>
            <person name="Ng V."/>
            <person name="Cullen D."/>
            <person name="Martin F."/>
            <person name="Rosso M.-N."/>
            <person name="Henrissat B."/>
            <person name="Hibbett D."/>
            <person name="Martinez A.T."/>
            <person name="Grigoriev I.V."/>
        </authorList>
    </citation>
    <scope>NUCLEOTIDE SEQUENCE</scope>
    <source>
        <strain evidence="1">CBS 506.95</strain>
    </source>
</reference>
<dbReference type="EMBL" id="MU157964">
    <property type="protein sequence ID" value="KAF9522031.1"/>
    <property type="molecule type" value="Genomic_DNA"/>
</dbReference>
<sequence length="201" mass="22431">MEPKIALIRGSEDPYVQRCFIAQAIGIQLPLVNITHTCEWHLNQGEIWRAEVVLEFLSTAAENQVCLQSSLCYQFSPCKDATELQLTLQLAHIAAANPSSLQTSILMFYSLPGSFLKVLASMPEATLLAHMKVFITSTTVASPMCLVELPAWVPHCPPYENHYGDTTSSCDIFVLFMDSFENSAQMEDLFLSCTHRHPVFS</sequence>
<accession>A0A9P6JI45</accession>
<evidence type="ECO:0000313" key="1">
    <source>
        <dbReference type="EMBL" id="KAF9522031.1"/>
    </source>
</evidence>